<comment type="caution">
    <text evidence="1">The sequence shown here is derived from an EMBL/GenBank/DDBJ whole genome shotgun (WGS) entry which is preliminary data.</text>
</comment>
<gene>
    <name evidence="1" type="ORF">F4820DRAFT_468117</name>
</gene>
<name>A0ACB9YI31_9PEZI</name>
<evidence type="ECO:0000313" key="1">
    <source>
        <dbReference type="EMBL" id="KAI4858598.1"/>
    </source>
</evidence>
<accession>A0ACB9YI31</accession>
<keyword evidence="2" id="KW-1185">Reference proteome</keyword>
<dbReference type="EMBL" id="MU393716">
    <property type="protein sequence ID" value="KAI4858598.1"/>
    <property type="molecule type" value="Genomic_DNA"/>
</dbReference>
<evidence type="ECO:0000313" key="2">
    <source>
        <dbReference type="Proteomes" id="UP001497700"/>
    </source>
</evidence>
<dbReference type="Proteomes" id="UP001497700">
    <property type="component" value="Unassembled WGS sequence"/>
</dbReference>
<proteinExistence type="predicted"/>
<protein>
    <submittedName>
        <fullName evidence="1">Uncharacterized protein</fullName>
    </submittedName>
</protein>
<sequence length="332" mass="38376">MKLVRVKYEEVLEDINSRSRQPTNDCKFNTSFHPESDEPNTPVPTELPYSFRRWLPLVMRSRGLLPADSQVITFSLSQARLLLKVANSSIPCGYVNRIYREEIKDEILPTLQRLQFPPEGLFMRLEACSAKDGVQSVPGRLSLSSVDDVILRLVTSSRARNALAKILSPDRSDASIGFKPDLEEFKLFFLPFNNRMQLAREYRVFCPPVDSLADMHISAISQYEWHKLWLFAFRSEDHACRIAKEITRKCEEILTEIRKDLMSPNEMDRYLLTQGFTFDVLFDEQTRQCQLIEVNVFGIRSACGSCLFQWKTDKDVLYSAGGKTETEFRITY</sequence>
<reference evidence="1 2" key="1">
    <citation type="journal article" date="2022" name="New Phytol.">
        <title>Ecological generalism drives hyperdiversity of secondary metabolite gene clusters in xylarialean endophytes.</title>
        <authorList>
            <person name="Franco M.E.E."/>
            <person name="Wisecaver J.H."/>
            <person name="Arnold A.E."/>
            <person name="Ju Y.M."/>
            <person name="Slot J.C."/>
            <person name="Ahrendt S."/>
            <person name="Moore L.P."/>
            <person name="Eastman K.E."/>
            <person name="Scott K."/>
            <person name="Konkel Z."/>
            <person name="Mondo S.J."/>
            <person name="Kuo A."/>
            <person name="Hayes R.D."/>
            <person name="Haridas S."/>
            <person name="Andreopoulos B."/>
            <person name="Riley R."/>
            <person name="LaButti K."/>
            <person name="Pangilinan J."/>
            <person name="Lipzen A."/>
            <person name="Amirebrahimi M."/>
            <person name="Yan J."/>
            <person name="Adam C."/>
            <person name="Keymanesh K."/>
            <person name="Ng V."/>
            <person name="Louie K."/>
            <person name="Northen T."/>
            <person name="Drula E."/>
            <person name="Henrissat B."/>
            <person name="Hsieh H.M."/>
            <person name="Youens-Clark K."/>
            <person name="Lutzoni F."/>
            <person name="Miadlikowska J."/>
            <person name="Eastwood D.C."/>
            <person name="Hamelin R.C."/>
            <person name="Grigoriev I.V."/>
            <person name="U'Ren J.M."/>
        </authorList>
    </citation>
    <scope>NUCLEOTIDE SEQUENCE [LARGE SCALE GENOMIC DNA]</scope>
    <source>
        <strain evidence="1 2">CBS 119005</strain>
    </source>
</reference>
<organism evidence="1 2">
    <name type="scientific">Hypoxylon rubiginosum</name>
    <dbReference type="NCBI Taxonomy" id="110542"/>
    <lineage>
        <taxon>Eukaryota</taxon>
        <taxon>Fungi</taxon>
        <taxon>Dikarya</taxon>
        <taxon>Ascomycota</taxon>
        <taxon>Pezizomycotina</taxon>
        <taxon>Sordariomycetes</taxon>
        <taxon>Xylariomycetidae</taxon>
        <taxon>Xylariales</taxon>
        <taxon>Hypoxylaceae</taxon>
        <taxon>Hypoxylon</taxon>
    </lineage>
</organism>